<dbReference type="Gene3D" id="2.10.25.10">
    <property type="entry name" value="Laminin"/>
    <property type="match status" value="3"/>
</dbReference>
<evidence type="ECO:0000256" key="7">
    <source>
        <dbReference type="SAM" id="SignalP"/>
    </source>
</evidence>
<dbReference type="SMART" id="SM00181">
    <property type="entry name" value="EGF"/>
    <property type="match status" value="4"/>
</dbReference>
<keyword evidence="2 7" id="KW-0732">Signal</keyword>
<gene>
    <name evidence="9" type="ORF">C0Q70_14191</name>
</gene>
<dbReference type="PROSITE" id="PS00022">
    <property type="entry name" value="EGF_1"/>
    <property type="match status" value="2"/>
</dbReference>
<feature type="chain" id="PRO_5015396455" description="EGF-like domain-containing protein" evidence="7">
    <location>
        <begin position="25"/>
        <end position="1186"/>
    </location>
</feature>
<sequence length="1186" mass="129468">MAGLGCLLRAVALTYVTLVVTVSSEPVKEHHFCGGTMNFEFVDSHLRPGKTTYTAKVTLVTGWVLGLGPCGPNCTVGDVGQSTHDRRLQTIQQRHDTTYFGGWTLEEQRRFGELADVDDVTDEVSRNLTGRVSMVSEKLQLEQEIANFYLEIDPTRAYTDIELVKLDHIVSGSFWKNFSLNGKGDIAFHIQSKVRPQIRNDTGRPNTSPTVLYKPLYRIQLNNVTKISLSTIDQDGDLIKCRDAQFVERYKIAPVDKTTIRQDCVVEIDTNEAYGFKDGILGVISLVLEDFNRQTIDMQGKLSVAYPLLPLSSTVVQFMIQVVENLTQPEFVDPTPPSQHTYTVYVGSLLTIPLFAKPNPSSPLTTTVTSISVQVLKDHVVTVPAPQADTSRVAQRVVQSRLDWRTEEEDAGYYIVMAVAVDSDGFESMDRSYVVHINPLRLTAYGPNGSKPYFPFLPDPGDVTCLVNSTCSFPVYVAPGNSGNRIISVSIINGQTDIPGTESNHLQNVTFRGNQVYRADINFTSEILGNRTICIRAVDEQQLEIEKCLNVTVLPPNPCDNGPCKLASTCLAHGTNFTCVCLPGYSGILCNDWIDPCSSSPCEHGGQCHSRENTNPTFFVCNHCNVGYTGKRCETDIDDCKSNPCHNNGVCVDEVNGYHCQCAAGYSGQNCDIYTTAPALTSPLTSLGAETGVSSSSPVTSSSSDYVGVCTPLALSPDPLKCTILHCSADAVCTLILSKPVCLCPLGQSCDQCLTASLAAVACPIAETAKEMGMTKEQQKGWLHEHTQLMPRTLDFDPCDMVPWQHRDNCSPQVETDTCASACAANSNLDATCLGKPKDACKCKGTAYQEKDTYDLMDRCLCDPLLSNSKLECQKDYTETDSDGSSVDSWGGSFSPFQTSCSSWECATESSSFLNYGTSVDPVYDYKHQHQTEHDADCQTIPCQSKDTSVDAEGYCQCLQEYSDENLQTDVCHCGSYSSQKSEGSSVDPITTDKSIIIQDVDNEICSNQIYNTSFCQCHDKKGIPLESDKNNASSPLYQYDPVNVKTDFFCQCPSVGSYQQSGKDLIPCVSVPSSPGSLSSGDSGSCQCIHHSTLVAKSYRVLLVEEGGRCYGNAASFRNWLTSQQNANNSSNSSYDITTHILCERLDNEHGIDALQLNANASLLGLPVGLVLGVATALLSKRCQL</sequence>
<evidence type="ECO:0000256" key="2">
    <source>
        <dbReference type="ARBA" id="ARBA00022729"/>
    </source>
</evidence>
<dbReference type="STRING" id="400727.A0A2T7NZA6"/>
<keyword evidence="1 6" id="KW-0245">EGF-like domain</keyword>
<dbReference type="InterPro" id="IPR000152">
    <property type="entry name" value="EGF-type_Asp/Asn_hydroxyl_site"/>
</dbReference>
<dbReference type="PANTHER" id="PTHR24049">
    <property type="entry name" value="CRUMBS FAMILY MEMBER"/>
    <property type="match status" value="1"/>
</dbReference>
<dbReference type="GO" id="GO:0005509">
    <property type="term" value="F:calcium ion binding"/>
    <property type="evidence" value="ECO:0007669"/>
    <property type="project" value="InterPro"/>
</dbReference>
<dbReference type="PROSITE" id="PS00010">
    <property type="entry name" value="ASX_HYDROXYL"/>
    <property type="match status" value="1"/>
</dbReference>
<comment type="caution">
    <text evidence="9">The sequence shown here is derived from an EMBL/GenBank/DDBJ whole genome shotgun (WGS) entry which is preliminary data.</text>
</comment>
<evidence type="ECO:0000313" key="10">
    <source>
        <dbReference type="Proteomes" id="UP000245119"/>
    </source>
</evidence>
<dbReference type="FunFam" id="2.10.25.10:FF:000472">
    <property type="entry name" value="Uncharacterized protein, isoform A"/>
    <property type="match status" value="1"/>
</dbReference>
<accession>A0A2T7NZA6</accession>
<evidence type="ECO:0000256" key="4">
    <source>
        <dbReference type="ARBA" id="ARBA00023157"/>
    </source>
</evidence>
<feature type="signal peptide" evidence="7">
    <location>
        <begin position="1"/>
        <end position="24"/>
    </location>
</feature>
<evidence type="ECO:0000259" key="8">
    <source>
        <dbReference type="PROSITE" id="PS50026"/>
    </source>
</evidence>
<dbReference type="InterPro" id="IPR000742">
    <property type="entry name" value="EGF"/>
</dbReference>
<keyword evidence="10" id="KW-1185">Reference proteome</keyword>
<dbReference type="PROSITE" id="PS01187">
    <property type="entry name" value="EGF_CA"/>
    <property type="match status" value="1"/>
</dbReference>
<dbReference type="InterPro" id="IPR051022">
    <property type="entry name" value="Notch_Cell-Fate_Det"/>
</dbReference>
<evidence type="ECO:0000256" key="5">
    <source>
        <dbReference type="ARBA" id="ARBA00023180"/>
    </source>
</evidence>
<dbReference type="Proteomes" id="UP000245119">
    <property type="component" value="Linkage Group LG8"/>
</dbReference>
<feature type="domain" description="EGF-like" evidence="8">
    <location>
        <begin position="555"/>
        <end position="591"/>
    </location>
</feature>
<feature type="domain" description="EGF-like" evidence="8">
    <location>
        <begin position="636"/>
        <end position="672"/>
    </location>
</feature>
<protein>
    <recommendedName>
        <fullName evidence="8">EGF-like domain-containing protein</fullName>
    </recommendedName>
</protein>
<comment type="caution">
    <text evidence="6">Lacks conserved residue(s) required for the propagation of feature annotation.</text>
</comment>
<evidence type="ECO:0000256" key="6">
    <source>
        <dbReference type="PROSITE-ProRule" id="PRU00076"/>
    </source>
</evidence>
<dbReference type="FunFam" id="2.10.25.10:FF:000434">
    <property type="entry name" value="Predicted protein"/>
    <property type="match status" value="1"/>
</dbReference>
<dbReference type="SUPFAM" id="SSF57184">
    <property type="entry name" value="Growth factor receptor domain"/>
    <property type="match status" value="1"/>
</dbReference>
<reference evidence="9 10" key="1">
    <citation type="submission" date="2018-04" db="EMBL/GenBank/DDBJ databases">
        <title>The genome of golden apple snail Pomacea canaliculata provides insight into stress tolerance and invasive adaptation.</title>
        <authorList>
            <person name="Liu C."/>
            <person name="Liu B."/>
            <person name="Ren Y."/>
            <person name="Zhang Y."/>
            <person name="Wang H."/>
            <person name="Li S."/>
            <person name="Jiang F."/>
            <person name="Yin L."/>
            <person name="Zhang G."/>
            <person name="Qian W."/>
            <person name="Fan W."/>
        </authorList>
    </citation>
    <scope>NUCLEOTIDE SEQUENCE [LARGE SCALE GENOMIC DNA]</scope>
    <source>
        <strain evidence="9">SZHN2017</strain>
        <tissue evidence="9">Muscle</tissue>
    </source>
</reference>
<dbReference type="InterPro" id="IPR009030">
    <property type="entry name" value="Growth_fac_rcpt_cys_sf"/>
</dbReference>
<dbReference type="EMBL" id="PZQS01000008">
    <property type="protein sequence ID" value="PVD26514.1"/>
    <property type="molecule type" value="Genomic_DNA"/>
</dbReference>
<dbReference type="CDD" id="cd00054">
    <property type="entry name" value="EGF_CA"/>
    <property type="match status" value="2"/>
</dbReference>
<dbReference type="OrthoDB" id="6158185at2759"/>
<dbReference type="PROSITE" id="PS50026">
    <property type="entry name" value="EGF_3"/>
    <property type="match status" value="3"/>
</dbReference>
<feature type="disulfide bond" evidence="6">
    <location>
        <begin position="624"/>
        <end position="633"/>
    </location>
</feature>
<dbReference type="Pfam" id="PF00008">
    <property type="entry name" value="EGF"/>
    <property type="match status" value="1"/>
</dbReference>
<name>A0A2T7NZA6_POMCA</name>
<dbReference type="SMART" id="SM00179">
    <property type="entry name" value="EGF_CA"/>
    <property type="match status" value="3"/>
</dbReference>
<evidence type="ECO:0000313" key="9">
    <source>
        <dbReference type="EMBL" id="PVD26514.1"/>
    </source>
</evidence>
<organism evidence="9 10">
    <name type="scientific">Pomacea canaliculata</name>
    <name type="common">Golden apple snail</name>
    <dbReference type="NCBI Taxonomy" id="400727"/>
    <lineage>
        <taxon>Eukaryota</taxon>
        <taxon>Metazoa</taxon>
        <taxon>Spiralia</taxon>
        <taxon>Lophotrochozoa</taxon>
        <taxon>Mollusca</taxon>
        <taxon>Gastropoda</taxon>
        <taxon>Caenogastropoda</taxon>
        <taxon>Architaenioglossa</taxon>
        <taxon>Ampullarioidea</taxon>
        <taxon>Ampullariidae</taxon>
        <taxon>Pomacea</taxon>
    </lineage>
</organism>
<feature type="domain" description="EGF-like" evidence="8">
    <location>
        <begin position="593"/>
        <end position="634"/>
    </location>
</feature>
<evidence type="ECO:0000256" key="3">
    <source>
        <dbReference type="ARBA" id="ARBA00022737"/>
    </source>
</evidence>
<dbReference type="SUPFAM" id="SSF57196">
    <property type="entry name" value="EGF/Laminin"/>
    <property type="match status" value="1"/>
</dbReference>
<evidence type="ECO:0000256" key="1">
    <source>
        <dbReference type="ARBA" id="ARBA00022536"/>
    </source>
</evidence>
<dbReference type="PROSITE" id="PS01186">
    <property type="entry name" value="EGF_2"/>
    <property type="match status" value="2"/>
</dbReference>
<dbReference type="InterPro" id="IPR018097">
    <property type="entry name" value="EGF_Ca-bd_CS"/>
</dbReference>
<proteinExistence type="predicted"/>
<feature type="disulfide bond" evidence="6">
    <location>
        <begin position="662"/>
        <end position="671"/>
    </location>
</feature>
<feature type="disulfide bond" evidence="6">
    <location>
        <begin position="581"/>
        <end position="590"/>
    </location>
</feature>
<keyword evidence="5" id="KW-0325">Glycoprotein</keyword>
<keyword evidence="4 6" id="KW-1015">Disulfide bond</keyword>
<dbReference type="AlphaFoldDB" id="A0A2T7NZA6"/>
<dbReference type="InterPro" id="IPR001881">
    <property type="entry name" value="EGF-like_Ca-bd_dom"/>
</dbReference>
<keyword evidence="3" id="KW-0677">Repeat</keyword>